<keyword evidence="2" id="KW-0614">Plasmid</keyword>
<dbReference type="AlphaFoldDB" id="A0A010SZF0"/>
<protein>
    <submittedName>
        <fullName evidence="2">Uncharacterized protein</fullName>
    </submittedName>
</protein>
<dbReference type="Pfam" id="PF10134">
    <property type="entry name" value="RPA"/>
    <property type="match status" value="1"/>
</dbReference>
<geneLocation type="plasmid" evidence="2">
    <name>unnamed1</name>
</geneLocation>
<gene>
    <name evidence="2" type="ORF">HK44_029940</name>
</gene>
<dbReference type="HOGENOM" id="CLU_050846_2_0_6"/>
<reference evidence="2 3" key="1">
    <citation type="journal article" date="2011" name="J. Bacteriol.">
        <title>Draft genome sequence of the polycyclic aromatic hydrocarbon-degrading, genetically engineered bioluminescent bioreporter Pseudomonas fluorescens HK44.</title>
        <authorList>
            <person name="Chauhan A."/>
            <person name="Layton A.C."/>
            <person name="Williams D.E."/>
            <person name="Smartt A.E."/>
            <person name="Ripp S."/>
            <person name="Karpinets T.V."/>
            <person name="Brown S.D."/>
            <person name="Sayler G.S."/>
        </authorList>
    </citation>
    <scope>NUCLEOTIDE SEQUENCE [LARGE SCALE GENOMIC DNA]</scope>
    <source>
        <strain evidence="2 3">HK44</strain>
        <plasmid evidence="2">unnamed1</plasmid>
    </source>
</reference>
<comment type="caution">
    <text evidence="2">The sequence shown here is derived from an EMBL/GenBank/DDBJ whole genome shotgun (WGS) entry which is preliminary data.</text>
</comment>
<feature type="compositionally biased region" description="Basic and acidic residues" evidence="1">
    <location>
        <begin position="59"/>
        <end position="79"/>
    </location>
</feature>
<sequence>MSSNELFDIDPDLATSPLPKRRSAAKAPLVGQDAINIDKWRKRIEAEARPGETYQQAAERLKREEAKQPKDKTPGREAVKASAGRKQVVVLETQLDFWIATGLPAIPKDERPTMEHPIYAVEDGDTRQITYEHNGNKIEIIPSVAGRATQHDKDIVLFCVSKLVAAINAGIAVSPTIETTAHELLSFTRSSTSERGYELLSKAFDRLTGTRMRATFESTKDRDGSRRWVGLLDDVEIITRGAKNRMCAIRIKVSDTTFNAAKAMDVLTIPGDYFGLRSAIAKRIYELCRKHCGGQGQWKIGLTLLQKKVGSAQAEKKFRAKVKELAEAGSLLDYYMTYLPDEDAVLFFNKSDAGKAALLKATRNGIKTPRKAKAAPAA</sequence>
<feature type="region of interest" description="Disordered" evidence="1">
    <location>
        <begin position="1"/>
        <end position="28"/>
    </location>
</feature>
<name>A0A010SZF0_PSEFL</name>
<dbReference type="OrthoDB" id="581589at2"/>
<evidence type="ECO:0000256" key="1">
    <source>
        <dbReference type="SAM" id="MobiDB-lite"/>
    </source>
</evidence>
<evidence type="ECO:0000313" key="3">
    <source>
        <dbReference type="Proteomes" id="UP000022611"/>
    </source>
</evidence>
<dbReference type="PATRIC" id="fig|1042209.11.peg.170"/>
<dbReference type="InterPro" id="IPR018777">
    <property type="entry name" value="Replication_initiator_prot_A"/>
</dbReference>
<dbReference type="eggNOG" id="COG5534">
    <property type="taxonomic scope" value="Bacteria"/>
</dbReference>
<proteinExistence type="predicted"/>
<accession>A0A010SZF0</accession>
<dbReference type="EMBL" id="AFOY02000032">
    <property type="protein sequence ID" value="EXF90907.1"/>
    <property type="molecule type" value="Genomic_DNA"/>
</dbReference>
<feature type="region of interest" description="Disordered" evidence="1">
    <location>
        <begin position="46"/>
        <end position="79"/>
    </location>
</feature>
<organism evidence="2 3">
    <name type="scientific">Pseudomonas fluorescens HK44</name>
    <dbReference type="NCBI Taxonomy" id="1042209"/>
    <lineage>
        <taxon>Bacteria</taxon>
        <taxon>Pseudomonadati</taxon>
        <taxon>Pseudomonadota</taxon>
        <taxon>Gammaproteobacteria</taxon>
        <taxon>Pseudomonadales</taxon>
        <taxon>Pseudomonadaceae</taxon>
        <taxon>Pseudomonas</taxon>
    </lineage>
</organism>
<evidence type="ECO:0000313" key="2">
    <source>
        <dbReference type="EMBL" id="EXF90907.1"/>
    </source>
</evidence>
<dbReference type="Proteomes" id="UP000022611">
    <property type="component" value="Unassembled WGS sequence"/>
</dbReference>